<dbReference type="Proteomes" id="UP000037035">
    <property type="component" value="Unassembled WGS sequence"/>
</dbReference>
<dbReference type="AlphaFoldDB" id="A0A0L6UHS7"/>
<dbReference type="PANTHER" id="PTHR14140">
    <property type="entry name" value="E3 UBIQUITIN-PROTEIN LIGASE UHRF-RELATED"/>
    <property type="match status" value="1"/>
</dbReference>
<dbReference type="EMBL" id="LAVV01011174">
    <property type="protein sequence ID" value="KNZ48101.1"/>
    <property type="molecule type" value="Genomic_DNA"/>
</dbReference>
<feature type="compositionally biased region" description="Acidic residues" evidence="3">
    <location>
        <begin position="115"/>
        <end position="137"/>
    </location>
</feature>
<feature type="compositionally biased region" description="Low complexity" evidence="3">
    <location>
        <begin position="407"/>
        <end position="423"/>
    </location>
</feature>
<evidence type="ECO:0000256" key="3">
    <source>
        <dbReference type="SAM" id="MobiDB-lite"/>
    </source>
</evidence>
<dbReference type="FunFam" id="2.30.280.10:FF:000005">
    <property type="entry name" value="E3 ubiquitin-protein ligase UHRF1"/>
    <property type="match status" value="1"/>
</dbReference>
<keyword evidence="6" id="KW-1185">Reference proteome</keyword>
<feature type="compositionally biased region" description="Polar residues" evidence="3">
    <location>
        <begin position="460"/>
        <end position="480"/>
    </location>
</feature>
<feature type="region of interest" description="Disordered" evidence="3">
    <location>
        <begin position="382"/>
        <end position="634"/>
    </location>
</feature>
<dbReference type="Pfam" id="PF02182">
    <property type="entry name" value="SAD_SRA"/>
    <property type="match status" value="1"/>
</dbReference>
<evidence type="ECO:0000313" key="6">
    <source>
        <dbReference type="Proteomes" id="UP000037035"/>
    </source>
</evidence>
<comment type="subcellular location">
    <subcellularLocation>
        <location evidence="2">Nucleus</location>
    </subcellularLocation>
</comment>
<dbReference type="GO" id="GO:0044027">
    <property type="term" value="P:negative regulation of gene expression via chromosomal CpG island methylation"/>
    <property type="evidence" value="ECO:0007669"/>
    <property type="project" value="TreeGrafter"/>
</dbReference>
<sequence length="686" mass="73828">MAPKATQTTESYEEIRQRNIAANRSLLLSLQLAGPGFGPQLIPKAHLKSGAGSGSAQEGQNTKKETKLTRRKSVVEPKEKQEVGEVGVDGRRRSGRILKQQQKTNEKQGQKSDGSSEDDEDDEYEDRDSEDSDDSEGKEDLASGHKRKSTWRPPSAPKRPRGSAPPQRMVKSLKGNRPNPKVFGQQIGTEVGDWWLSRGMCSQAGVHAPFVCGIAGSEGVGCYSVALSGGYEDDVDLGYAFTFSGSGGRALKGTPGKPKNLRTAPQSSDQEFTAMNASLRLSCDLKNPIRVIRGFKNSSPFAPENGYRYDGLYRVEKCWREAGQSGFQVCKFAFVRLPNQPNIPVKQGREAEAEQILRDMGIQTEVMAGVPGKCQPWTAALAKQRIQKQREAPAEPSSPKETSDLKPSSSSPENTNESSNVEPQPSLPKEIDVSGSQEQPHSTDAPIAPTLPAPEPINDVLTNVNGSEPSINDVLTNVNGSEPPINDVLTNVNGSEPAGMSDQLREAQADAPSSPKETSTLKASSPSPQNTNETSSAELDSSLVKEAKPSCPQEQSQSTDAPIVPDLPSPKGVDDVLMTVDGPEPAGMSDELCEAQEDNSAQPSPSNEILKASSPLPHHTNESSGVEREPSLTKQRMVLEKLSNQTLRENKTKTWRQEPGRDLRRATCPALMLSCVSGFLASGAGA</sequence>
<evidence type="ECO:0000256" key="2">
    <source>
        <dbReference type="PROSITE-ProRule" id="PRU00358"/>
    </source>
</evidence>
<dbReference type="GO" id="GO:0016567">
    <property type="term" value="P:protein ubiquitination"/>
    <property type="evidence" value="ECO:0007669"/>
    <property type="project" value="TreeGrafter"/>
</dbReference>
<feature type="region of interest" description="Disordered" evidence="3">
    <location>
        <begin position="33"/>
        <end position="185"/>
    </location>
</feature>
<dbReference type="PANTHER" id="PTHR14140:SF27">
    <property type="entry name" value="OS04G0289800 PROTEIN"/>
    <property type="match status" value="1"/>
</dbReference>
<dbReference type="InterPro" id="IPR003105">
    <property type="entry name" value="SRA_YDG"/>
</dbReference>
<comment type="caution">
    <text evidence="5">The sequence shown here is derived from an EMBL/GenBank/DDBJ whole genome shotgun (WGS) entry which is preliminary data.</text>
</comment>
<evidence type="ECO:0000256" key="1">
    <source>
        <dbReference type="ARBA" id="ARBA00023242"/>
    </source>
</evidence>
<organism evidence="5 6">
    <name type="scientific">Puccinia sorghi</name>
    <dbReference type="NCBI Taxonomy" id="27349"/>
    <lineage>
        <taxon>Eukaryota</taxon>
        <taxon>Fungi</taxon>
        <taxon>Dikarya</taxon>
        <taxon>Basidiomycota</taxon>
        <taxon>Pucciniomycotina</taxon>
        <taxon>Pucciniomycetes</taxon>
        <taxon>Pucciniales</taxon>
        <taxon>Pucciniaceae</taxon>
        <taxon>Puccinia</taxon>
    </lineage>
</organism>
<keyword evidence="1 2" id="KW-0539">Nucleus</keyword>
<name>A0A0L6UHS7_9BASI</name>
<protein>
    <recommendedName>
        <fullName evidence="4">YDG domain-containing protein</fullName>
    </recommendedName>
</protein>
<dbReference type="InterPro" id="IPR036987">
    <property type="entry name" value="SRA-YDG_sf"/>
</dbReference>
<feature type="compositionally biased region" description="Basic and acidic residues" evidence="3">
    <location>
        <begin position="61"/>
        <end position="92"/>
    </location>
</feature>
<dbReference type="OrthoDB" id="2270193at2759"/>
<feature type="compositionally biased region" description="Polar residues" evidence="3">
    <location>
        <begin position="515"/>
        <end position="539"/>
    </location>
</feature>
<dbReference type="GO" id="GO:0005634">
    <property type="term" value="C:nucleus"/>
    <property type="evidence" value="ECO:0007669"/>
    <property type="project" value="UniProtKB-SubCell"/>
</dbReference>
<feature type="compositionally biased region" description="Basic and acidic residues" evidence="3">
    <location>
        <begin position="619"/>
        <end position="631"/>
    </location>
</feature>
<evidence type="ECO:0000259" key="4">
    <source>
        <dbReference type="PROSITE" id="PS51015"/>
    </source>
</evidence>
<dbReference type="Gene3D" id="2.30.280.10">
    <property type="entry name" value="SRA-YDG"/>
    <property type="match status" value="1"/>
</dbReference>
<dbReference type="InterPro" id="IPR015947">
    <property type="entry name" value="PUA-like_sf"/>
</dbReference>
<feature type="domain" description="YDG" evidence="4">
    <location>
        <begin position="184"/>
        <end position="336"/>
    </location>
</feature>
<dbReference type="STRING" id="27349.A0A0L6UHS7"/>
<reference evidence="5 6" key="1">
    <citation type="submission" date="2015-08" db="EMBL/GenBank/DDBJ databases">
        <title>Next Generation Sequencing and Analysis of the Genome of Puccinia sorghi L Schw, the Causal Agent of Maize Common Rust.</title>
        <authorList>
            <person name="Rochi L."/>
            <person name="Burguener G."/>
            <person name="Darino M."/>
            <person name="Turjanski A."/>
            <person name="Kreff E."/>
            <person name="Dieguez M.J."/>
            <person name="Sacco F."/>
        </authorList>
    </citation>
    <scope>NUCLEOTIDE SEQUENCE [LARGE SCALE GENOMIC DNA]</scope>
    <source>
        <strain evidence="5 6">RO10H11247</strain>
    </source>
</reference>
<dbReference type="SUPFAM" id="SSF88697">
    <property type="entry name" value="PUA domain-like"/>
    <property type="match status" value="1"/>
</dbReference>
<dbReference type="VEuPathDB" id="FungiDB:VP01_590g7"/>
<dbReference type="InterPro" id="IPR045134">
    <property type="entry name" value="UHRF1/2-like"/>
</dbReference>
<gene>
    <name evidence="5" type="ORF">VP01_590g7</name>
</gene>
<feature type="compositionally biased region" description="Polar residues" evidence="3">
    <location>
        <begin position="598"/>
        <end position="607"/>
    </location>
</feature>
<evidence type="ECO:0000313" key="5">
    <source>
        <dbReference type="EMBL" id="KNZ48101.1"/>
    </source>
</evidence>
<dbReference type="PROSITE" id="PS51015">
    <property type="entry name" value="YDG"/>
    <property type="match status" value="1"/>
</dbReference>
<dbReference type="SMART" id="SM00466">
    <property type="entry name" value="SRA"/>
    <property type="match status" value="1"/>
</dbReference>
<proteinExistence type="predicted"/>
<dbReference type="GO" id="GO:0061630">
    <property type="term" value="F:ubiquitin protein ligase activity"/>
    <property type="evidence" value="ECO:0007669"/>
    <property type="project" value="TreeGrafter"/>
</dbReference>
<accession>A0A0L6UHS7</accession>